<dbReference type="InterPro" id="IPR011990">
    <property type="entry name" value="TPR-like_helical_dom_sf"/>
</dbReference>
<reference evidence="7 8" key="1">
    <citation type="journal article" date="2013" name="Genome Announc.">
        <title>Complete Genome Sequence of a Chinese Strain of 'Candidatus Liberibacter asiaticus'.</title>
        <authorList>
            <person name="Lin H."/>
            <person name="Han C.S."/>
            <person name="Liu B."/>
            <person name="Lou B."/>
            <person name="Bai X."/>
            <person name="Deng C."/>
            <person name="Civerolo E.L."/>
            <person name="Gupta G."/>
        </authorList>
    </citation>
    <scope>NUCLEOTIDE SEQUENCE [LARGE SCALE GENOMIC DNA]</scope>
    <source>
        <strain evidence="8">gxpsy</strain>
    </source>
</reference>
<evidence type="ECO:0000313" key="8">
    <source>
        <dbReference type="Proteomes" id="UP000011820"/>
    </source>
</evidence>
<dbReference type="SUPFAM" id="SSF48452">
    <property type="entry name" value="TPR-like"/>
    <property type="match status" value="1"/>
</dbReference>
<keyword evidence="5" id="KW-1133">Transmembrane helix</keyword>
<dbReference type="Gene3D" id="1.25.40.10">
    <property type="entry name" value="Tetratricopeptide repeat domain"/>
    <property type="match status" value="1"/>
</dbReference>
<evidence type="ECO:0000256" key="3">
    <source>
        <dbReference type="ARBA" id="ARBA00023237"/>
    </source>
</evidence>
<dbReference type="Proteomes" id="UP000011820">
    <property type="component" value="Chromosome"/>
</dbReference>
<keyword evidence="2 4" id="KW-0472">Membrane</keyword>
<organism evidence="7 8">
    <name type="scientific">Candidatus Liberibacter asiaticus str. gxpsy</name>
    <dbReference type="NCBI Taxonomy" id="1174529"/>
    <lineage>
        <taxon>Bacteria</taxon>
        <taxon>Pseudomonadati</taxon>
        <taxon>Pseudomonadota</taxon>
        <taxon>Alphaproteobacteria</taxon>
        <taxon>Hyphomicrobiales</taxon>
        <taxon>Rhizobiaceae</taxon>
        <taxon>Liberibacter</taxon>
    </lineage>
</organism>
<sequence>MSAVLGRAICIFEAWAYQLYKFALTIFFSIAVCFLVGWERQSSRDVYLDSVTDVRYQREVYEKAVLFLKEQNFSKAYEYFNQCSRDFPFAGVARKSLLMSAFVQYSAGKYQQAASLGEEYITQYPESKNVDYVYYLVGMSYAQMIRDVPYDQRATKLMLQYMSRIVERYTNSPYVKGARFYVTVGRNQLAAKEVEIGRYYLKRGEYVAAIPRFQLVLANYSDAEHAEEAMARLVEAYVALALMDEAREVVSLIQERYPQGYWARYVETLVK</sequence>
<comment type="similarity">
    <text evidence="4">Belongs to the BamD family.</text>
</comment>
<keyword evidence="5" id="KW-0812">Transmembrane</keyword>
<comment type="subunit">
    <text evidence="4">Part of the Bam complex.</text>
</comment>
<gene>
    <name evidence="4" type="primary">bamD</name>
    <name evidence="7" type="ORF">WSI_05250</name>
</gene>
<name>A0ABN4B2K6_LIBAS</name>
<evidence type="ECO:0000256" key="1">
    <source>
        <dbReference type="ARBA" id="ARBA00022729"/>
    </source>
</evidence>
<keyword evidence="7" id="KW-0449">Lipoprotein</keyword>
<dbReference type="HAMAP" id="MF_00922">
    <property type="entry name" value="OM_assembly_BamD"/>
    <property type="match status" value="1"/>
</dbReference>
<dbReference type="GeneID" id="93077387"/>
<feature type="transmembrane region" description="Helical" evidence="5">
    <location>
        <begin position="20"/>
        <end position="38"/>
    </location>
</feature>
<comment type="subcellular location">
    <subcellularLocation>
        <location evidence="4">Cell outer membrane</location>
    </subcellularLocation>
</comment>
<keyword evidence="3 4" id="KW-0998">Cell outer membrane</keyword>
<keyword evidence="8" id="KW-1185">Reference proteome</keyword>
<dbReference type="NCBIfam" id="TIGR03302">
    <property type="entry name" value="OM_YfiO"/>
    <property type="match status" value="1"/>
</dbReference>
<accession>A0ABN4B2K6</accession>
<dbReference type="Pfam" id="PF13525">
    <property type="entry name" value="YfiO"/>
    <property type="match status" value="1"/>
</dbReference>
<evidence type="ECO:0000259" key="6">
    <source>
        <dbReference type="Pfam" id="PF13525"/>
    </source>
</evidence>
<dbReference type="EMBL" id="CP004005">
    <property type="protein sequence ID" value="AGH17407.1"/>
    <property type="molecule type" value="Genomic_DNA"/>
</dbReference>
<comment type="function">
    <text evidence="4">Part of the outer membrane protein assembly complex, which is involved in assembly and insertion of beta-barrel proteins into the outer membrane.</text>
</comment>
<evidence type="ECO:0000313" key="7">
    <source>
        <dbReference type="EMBL" id="AGH17407.1"/>
    </source>
</evidence>
<evidence type="ECO:0000256" key="2">
    <source>
        <dbReference type="ARBA" id="ARBA00023136"/>
    </source>
</evidence>
<dbReference type="InterPro" id="IPR017689">
    <property type="entry name" value="BamD"/>
</dbReference>
<keyword evidence="1 4" id="KW-0732">Signal</keyword>
<evidence type="ECO:0000256" key="4">
    <source>
        <dbReference type="HAMAP-Rule" id="MF_00922"/>
    </source>
</evidence>
<protein>
    <recommendedName>
        <fullName evidence="4">Outer membrane protein assembly factor BamD</fullName>
    </recommendedName>
</protein>
<dbReference type="RefSeq" id="WP_015453002.1">
    <property type="nucleotide sequence ID" value="NC_020549.1"/>
</dbReference>
<evidence type="ECO:0000256" key="5">
    <source>
        <dbReference type="SAM" id="Phobius"/>
    </source>
</evidence>
<proteinExistence type="inferred from homology"/>
<feature type="domain" description="Outer membrane lipoprotein BamD-like" evidence="6">
    <location>
        <begin position="56"/>
        <end position="249"/>
    </location>
</feature>
<dbReference type="InterPro" id="IPR039565">
    <property type="entry name" value="BamD-like"/>
</dbReference>